<dbReference type="RefSeq" id="XP_056749300.1">
    <property type="nucleotide sequence ID" value="XM_056900632.1"/>
</dbReference>
<sequence>MSEGSPILSLNDTELEVLMDIHHQDIERAAVRDKLLQEFWDTIVVYQELMTFGLSFLDPQHVDILFNLINHRMETFYETMTVLNEEENLDNQIFGLVWAGLF</sequence>
<dbReference type="EMBL" id="JAQJAE010000005">
    <property type="protein sequence ID" value="KAJ5592674.1"/>
    <property type="molecule type" value="Genomic_DNA"/>
</dbReference>
<evidence type="ECO:0000313" key="2">
    <source>
        <dbReference type="Proteomes" id="UP001213799"/>
    </source>
</evidence>
<proteinExistence type="predicted"/>
<dbReference type="AlphaFoldDB" id="A0AAD6DUG7"/>
<comment type="caution">
    <text evidence="1">The sequence shown here is derived from an EMBL/GenBank/DDBJ whole genome shotgun (WGS) entry which is preliminary data.</text>
</comment>
<name>A0AAD6DUG7_9EURO</name>
<organism evidence="1 2">
    <name type="scientific">Penicillium hordei</name>
    <dbReference type="NCBI Taxonomy" id="40994"/>
    <lineage>
        <taxon>Eukaryota</taxon>
        <taxon>Fungi</taxon>
        <taxon>Dikarya</taxon>
        <taxon>Ascomycota</taxon>
        <taxon>Pezizomycotina</taxon>
        <taxon>Eurotiomycetes</taxon>
        <taxon>Eurotiomycetidae</taxon>
        <taxon>Eurotiales</taxon>
        <taxon>Aspergillaceae</taxon>
        <taxon>Penicillium</taxon>
    </lineage>
</organism>
<dbReference type="GeneID" id="81590874"/>
<reference evidence="1" key="2">
    <citation type="submission" date="2023-01" db="EMBL/GenBank/DDBJ databases">
        <authorList>
            <person name="Petersen C."/>
        </authorList>
    </citation>
    <scope>NUCLEOTIDE SEQUENCE</scope>
    <source>
        <strain evidence="1">IBT 12815</strain>
    </source>
</reference>
<keyword evidence="2" id="KW-1185">Reference proteome</keyword>
<accession>A0AAD6DUG7</accession>
<evidence type="ECO:0000313" key="1">
    <source>
        <dbReference type="EMBL" id="KAJ5592674.1"/>
    </source>
</evidence>
<gene>
    <name evidence="1" type="ORF">N7537_009578</name>
</gene>
<dbReference type="Proteomes" id="UP001213799">
    <property type="component" value="Unassembled WGS sequence"/>
</dbReference>
<protein>
    <submittedName>
        <fullName evidence="1">Uncharacterized protein</fullName>
    </submittedName>
</protein>
<reference evidence="1" key="1">
    <citation type="journal article" date="2023" name="IMA Fungus">
        <title>Comparative genomic study of the Penicillium genus elucidates a diverse pangenome and 15 lateral gene transfer events.</title>
        <authorList>
            <person name="Petersen C."/>
            <person name="Sorensen T."/>
            <person name="Nielsen M.R."/>
            <person name="Sondergaard T.E."/>
            <person name="Sorensen J.L."/>
            <person name="Fitzpatrick D.A."/>
            <person name="Frisvad J.C."/>
            <person name="Nielsen K.L."/>
        </authorList>
    </citation>
    <scope>NUCLEOTIDE SEQUENCE</scope>
    <source>
        <strain evidence="1">IBT 12815</strain>
    </source>
</reference>